<dbReference type="HAMAP" id="MF_00240">
    <property type="entry name" value="LolA"/>
    <property type="match status" value="1"/>
</dbReference>
<evidence type="ECO:0000256" key="3">
    <source>
        <dbReference type="ARBA" id="ARBA00011245"/>
    </source>
</evidence>
<comment type="subcellular location">
    <subcellularLocation>
        <location evidence="1 10">Periplasm</location>
    </subcellularLocation>
</comment>
<keyword evidence="11" id="KW-0449">Lipoprotein</keyword>
<accession>A0A6S6WTL9</accession>
<evidence type="ECO:0000256" key="8">
    <source>
        <dbReference type="ARBA" id="ARBA00022927"/>
    </source>
</evidence>
<dbReference type="RefSeq" id="WP_173919600.1">
    <property type="nucleotide sequence ID" value="NZ_CADCXY010000001.1"/>
</dbReference>
<dbReference type="PANTHER" id="PTHR35869:SF1">
    <property type="entry name" value="OUTER-MEMBRANE LIPOPROTEIN CARRIER PROTEIN"/>
    <property type="match status" value="1"/>
</dbReference>
<name>A0A6S6WTL9_9GAMM</name>
<dbReference type="GO" id="GO:0030288">
    <property type="term" value="C:outer membrane-bounded periplasmic space"/>
    <property type="evidence" value="ECO:0007669"/>
    <property type="project" value="TreeGrafter"/>
</dbReference>
<dbReference type="EMBL" id="CADCXY010000001">
    <property type="protein sequence ID" value="CAB0150013.1"/>
    <property type="molecule type" value="Genomic_DNA"/>
</dbReference>
<dbReference type="AlphaFoldDB" id="A0A6S6WTL9"/>
<keyword evidence="5 10" id="KW-0813">Transport</keyword>
<dbReference type="GO" id="GO:0042953">
    <property type="term" value="P:lipoprotein transport"/>
    <property type="evidence" value="ECO:0007669"/>
    <property type="project" value="InterPro"/>
</dbReference>
<comment type="function">
    <text evidence="10">Participates in the translocation of lipoproteins from the inner membrane to the outer membrane. Only forms a complex with a lipoprotein if the residue after the N-terminal Cys is not an aspartate (The Asp acts as a targeting signal to indicate that the lipoprotein should stay in the inner membrane).</text>
</comment>
<organism evidence="11 12">
    <name type="scientific">Pseudidiomarina piscicola</name>
    <dbReference type="NCBI Taxonomy" id="2614830"/>
    <lineage>
        <taxon>Bacteria</taxon>
        <taxon>Pseudomonadati</taxon>
        <taxon>Pseudomonadota</taxon>
        <taxon>Gammaproteobacteria</taxon>
        <taxon>Alteromonadales</taxon>
        <taxon>Idiomarinaceae</taxon>
        <taxon>Pseudidiomarina</taxon>
    </lineage>
</organism>
<evidence type="ECO:0000256" key="5">
    <source>
        <dbReference type="ARBA" id="ARBA00022448"/>
    </source>
</evidence>
<dbReference type="NCBIfam" id="TIGR00547">
    <property type="entry name" value="lolA"/>
    <property type="match status" value="1"/>
</dbReference>
<keyword evidence="12" id="KW-1185">Reference proteome</keyword>
<dbReference type="CDD" id="cd16325">
    <property type="entry name" value="LolA"/>
    <property type="match status" value="1"/>
</dbReference>
<sequence length="212" mass="22895" precursor="true">MNALKTMLQAASLASAASLVFMPVAWADAKQDLQDRLAPISTLQADFVQQVIDPQGELVQELQGELALARPNKFFWQSDAPDELVLIADGTSLYYYDPFVEQVTINDQQASSAQSPFLLLLDGEANAWADYQVSAEANSYQLSPVAGAASQQRLQISFADDQLNALVLDDGQGQLTRIELSNVVINTALPASTFKFEVPAGSAVDDQRGAVE</sequence>
<reference evidence="11 12" key="1">
    <citation type="submission" date="2020-02" db="EMBL/GenBank/DDBJ databases">
        <authorList>
            <person name="Rodrigo-Torres L."/>
            <person name="Arahal R. D."/>
            <person name="Lucena T."/>
        </authorList>
    </citation>
    <scope>NUCLEOTIDE SEQUENCE [LARGE SCALE GENOMIC DNA]</scope>
    <source>
        <strain evidence="11 12">CECT 9734</strain>
    </source>
</reference>
<evidence type="ECO:0000256" key="10">
    <source>
        <dbReference type="HAMAP-Rule" id="MF_00240"/>
    </source>
</evidence>
<evidence type="ECO:0000256" key="9">
    <source>
        <dbReference type="ARBA" id="ARBA00023186"/>
    </source>
</evidence>
<proteinExistence type="inferred from homology"/>
<dbReference type="PANTHER" id="PTHR35869">
    <property type="entry name" value="OUTER-MEMBRANE LIPOPROTEIN CARRIER PROTEIN"/>
    <property type="match status" value="1"/>
</dbReference>
<dbReference type="GO" id="GO:0044874">
    <property type="term" value="P:lipoprotein localization to outer membrane"/>
    <property type="evidence" value="ECO:0007669"/>
    <property type="project" value="UniProtKB-UniRule"/>
</dbReference>
<evidence type="ECO:0000313" key="12">
    <source>
        <dbReference type="Proteomes" id="UP000481517"/>
    </source>
</evidence>
<dbReference type="Proteomes" id="UP000481517">
    <property type="component" value="Unassembled WGS sequence"/>
</dbReference>
<gene>
    <name evidence="10 11" type="primary">lolA</name>
    <name evidence="11" type="ORF">PSI9734_00585</name>
</gene>
<comment type="similarity">
    <text evidence="2 10">Belongs to the LolA family.</text>
</comment>
<feature type="signal peptide" evidence="10">
    <location>
        <begin position="1"/>
        <end position="27"/>
    </location>
</feature>
<comment type="subunit">
    <text evidence="3 10">Monomer.</text>
</comment>
<dbReference type="InterPro" id="IPR018323">
    <property type="entry name" value="OM_lipoprot_carrier_LolA_Pbac"/>
</dbReference>
<protein>
    <recommendedName>
        <fullName evidence="4 10">Outer-membrane lipoprotein carrier protein</fullName>
    </recommendedName>
</protein>
<dbReference type="Pfam" id="PF03548">
    <property type="entry name" value="LolA"/>
    <property type="match status" value="1"/>
</dbReference>
<feature type="chain" id="PRO_5029057819" description="Outer-membrane lipoprotein carrier protein" evidence="10">
    <location>
        <begin position="28"/>
        <end position="212"/>
    </location>
</feature>
<evidence type="ECO:0000256" key="1">
    <source>
        <dbReference type="ARBA" id="ARBA00004418"/>
    </source>
</evidence>
<keyword evidence="9 10" id="KW-0143">Chaperone</keyword>
<dbReference type="InterPro" id="IPR004564">
    <property type="entry name" value="OM_lipoprot_carrier_LolA-like"/>
</dbReference>
<evidence type="ECO:0000313" key="11">
    <source>
        <dbReference type="EMBL" id="CAB0150013.1"/>
    </source>
</evidence>
<keyword evidence="6 10" id="KW-0732">Signal</keyword>
<evidence type="ECO:0000256" key="7">
    <source>
        <dbReference type="ARBA" id="ARBA00022764"/>
    </source>
</evidence>
<keyword evidence="8 10" id="KW-0653">Protein transport</keyword>
<dbReference type="Gene3D" id="2.50.20.10">
    <property type="entry name" value="Lipoprotein localisation LolA/LolB/LppX"/>
    <property type="match status" value="1"/>
</dbReference>
<evidence type="ECO:0000256" key="4">
    <source>
        <dbReference type="ARBA" id="ARBA00014035"/>
    </source>
</evidence>
<dbReference type="InterPro" id="IPR029046">
    <property type="entry name" value="LolA/LolB/LppX"/>
</dbReference>
<evidence type="ECO:0000256" key="2">
    <source>
        <dbReference type="ARBA" id="ARBA00007615"/>
    </source>
</evidence>
<evidence type="ECO:0000256" key="6">
    <source>
        <dbReference type="ARBA" id="ARBA00022729"/>
    </source>
</evidence>
<dbReference type="SUPFAM" id="SSF89392">
    <property type="entry name" value="Prokaryotic lipoproteins and lipoprotein localization factors"/>
    <property type="match status" value="1"/>
</dbReference>
<keyword evidence="7 10" id="KW-0574">Periplasm</keyword>